<dbReference type="Proteomes" id="UP001152607">
    <property type="component" value="Unassembled WGS sequence"/>
</dbReference>
<dbReference type="EMBL" id="CAOQHR010000003">
    <property type="protein sequence ID" value="CAI6331423.1"/>
    <property type="molecule type" value="Genomic_DNA"/>
</dbReference>
<organism evidence="2 3">
    <name type="scientific">Periconia digitata</name>
    <dbReference type="NCBI Taxonomy" id="1303443"/>
    <lineage>
        <taxon>Eukaryota</taxon>
        <taxon>Fungi</taxon>
        <taxon>Dikarya</taxon>
        <taxon>Ascomycota</taxon>
        <taxon>Pezizomycotina</taxon>
        <taxon>Dothideomycetes</taxon>
        <taxon>Pleosporomycetidae</taxon>
        <taxon>Pleosporales</taxon>
        <taxon>Massarineae</taxon>
        <taxon>Periconiaceae</taxon>
        <taxon>Periconia</taxon>
    </lineage>
</organism>
<proteinExistence type="predicted"/>
<dbReference type="AlphaFoldDB" id="A0A9W4U9A0"/>
<gene>
    <name evidence="2" type="ORF">PDIGIT_LOCUS4448</name>
</gene>
<accession>A0A9W4U9A0</accession>
<name>A0A9W4U9A0_9PLEO</name>
<dbReference type="Gene3D" id="3.40.50.150">
    <property type="entry name" value="Vaccinia Virus protein VP39"/>
    <property type="match status" value="1"/>
</dbReference>
<dbReference type="OrthoDB" id="417697at2759"/>
<dbReference type="CDD" id="cd02440">
    <property type="entry name" value="AdoMet_MTases"/>
    <property type="match status" value="1"/>
</dbReference>
<keyword evidence="3" id="KW-1185">Reference proteome</keyword>
<dbReference type="InterPro" id="IPR041698">
    <property type="entry name" value="Methyltransf_25"/>
</dbReference>
<evidence type="ECO:0000259" key="1">
    <source>
        <dbReference type="Pfam" id="PF13649"/>
    </source>
</evidence>
<reference evidence="2" key="1">
    <citation type="submission" date="2023-01" db="EMBL/GenBank/DDBJ databases">
        <authorList>
            <person name="Van Ghelder C."/>
            <person name="Rancurel C."/>
        </authorList>
    </citation>
    <scope>NUCLEOTIDE SEQUENCE</scope>
    <source>
        <strain evidence="2">CNCM I-4278</strain>
    </source>
</reference>
<evidence type="ECO:0000313" key="3">
    <source>
        <dbReference type="Proteomes" id="UP001152607"/>
    </source>
</evidence>
<protein>
    <recommendedName>
        <fullName evidence="1">Methyltransferase domain-containing protein</fullName>
    </recommendedName>
</protein>
<dbReference type="InterPro" id="IPR029063">
    <property type="entry name" value="SAM-dependent_MTases_sf"/>
</dbReference>
<feature type="domain" description="Methyltransferase" evidence="1">
    <location>
        <begin position="48"/>
        <end position="142"/>
    </location>
</feature>
<dbReference type="SUPFAM" id="SSF53335">
    <property type="entry name" value="S-adenosyl-L-methionine-dependent methyltransferases"/>
    <property type="match status" value="1"/>
</dbReference>
<sequence length="270" mass="30279">MAAVRQYSAGTDFISATKMNYFHYFLKQLTGWTMHPHIGVPAKQATRIADMGTQTAIWAIDVAEDPKLQADVHGFDVNSKFFPPAAWLPSNVTLHSQDILSSFPEPLLGTFDVVHFRLFIMLDEEKIRSMVKNAIELLKPGGFVQWIEHDKTSLRPITVSENQDTSSVEALIEMEKHPFPNYNHAWVNSIAPAMSAEGLDVLVEERIQTRKSLLTQMHEMHMLALIDVPPGLSEAIDTFKEKHFSTVAEDCAKGVSSVDSFLTVIARKPM</sequence>
<comment type="caution">
    <text evidence="2">The sequence shown here is derived from an EMBL/GenBank/DDBJ whole genome shotgun (WGS) entry which is preliminary data.</text>
</comment>
<evidence type="ECO:0000313" key="2">
    <source>
        <dbReference type="EMBL" id="CAI6331423.1"/>
    </source>
</evidence>
<dbReference type="Pfam" id="PF13649">
    <property type="entry name" value="Methyltransf_25"/>
    <property type="match status" value="1"/>
</dbReference>